<dbReference type="EMBL" id="CP036316">
    <property type="protein sequence ID" value="QDT65484.1"/>
    <property type="molecule type" value="Genomic_DNA"/>
</dbReference>
<reference evidence="2 3" key="1">
    <citation type="submission" date="2019-02" db="EMBL/GenBank/DDBJ databases">
        <title>Deep-cultivation of Planctomycetes and their phenomic and genomic characterization uncovers novel biology.</title>
        <authorList>
            <person name="Wiegand S."/>
            <person name="Jogler M."/>
            <person name="Boedeker C."/>
            <person name="Pinto D."/>
            <person name="Vollmers J."/>
            <person name="Rivas-Marin E."/>
            <person name="Kohn T."/>
            <person name="Peeters S.H."/>
            <person name="Heuer A."/>
            <person name="Rast P."/>
            <person name="Oberbeckmann S."/>
            <person name="Bunk B."/>
            <person name="Jeske O."/>
            <person name="Meyerdierks A."/>
            <person name="Storesund J.E."/>
            <person name="Kallscheuer N."/>
            <person name="Luecker S."/>
            <person name="Lage O.M."/>
            <person name="Pohl T."/>
            <person name="Merkel B.J."/>
            <person name="Hornburger P."/>
            <person name="Mueller R.-W."/>
            <person name="Bruemmer F."/>
            <person name="Labrenz M."/>
            <person name="Spormann A.M."/>
            <person name="Op den Camp H."/>
            <person name="Overmann J."/>
            <person name="Amann R."/>
            <person name="Jetten M.S.M."/>
            <person name="Mascher T."/>
            <person name="Medema M.H."/>
            <person name="Devos D.P."/>
            <person name="Kaster A.-K."/>
            <person name="Ovreas L."/>
            <person name="Rohde M."/>
            <person name="Galperin M.Y."/>
            <person name="Jogler C."/>
        </authorList>
    </citation>
    <scope>NUCLEOTIDE SEQUENCE [LARGE SCALE GENOMIC DNA]</scope>
    <source>
        <strain evidence="2 3">V22</strain>
    </source>
</reference>
<dbReference type="InterPro" id="IPR006047">
    <property type="entry name" value="GH13_cat_dom"/>
</dbReference>
<dbReference type="AlphaFoldDB" id="A0A517TAT7"/>
<dbReference type="SUPFAM" id="SSF51445">
    <property type="entry name" value="(Trans)glycosidases"/>
    <property type="match status" value="1"/>
</dbReference>
<feature type="domain" description="Glycosyl hydrolase family 13 catalytic" evidence="1">
    <location>
        <begin position="114"/>
        <end position="552"/>
    </location>
</feature>
<keyword evidence="2" id="KW-0328">Glycosyltransferase</keyword>
<dbReference type="InterPro" id="IPR044077">
    <property type="entry name" value="Amylosucrase"/>
</dbReference>
<keyword evidence="3" id="KW-1185">Reference proteome</keyword>
<dbReference type="InterPro" id="IPR045857">
    <property type="entry name" value="O16G_dom_2"/>
</dbReference>
<organism evidence="2 3">
    <name type="scientific">Calycomorphotria hydatis</name>
    <dbReference type="NCBI Taxonomy" id="2528027"/>
    <lineage>
        <taxon>Bacteria</taxon>
        <taxon>Pseudomonadati</taxon>
        <taxon>Planctomycetota</taxon>
        <taxon>Planctomycetia</taxon>
        <taxon>Planctomycetales</taxon>
        <taxon>Planctomycetaceae</taxon>
        <taxon>Calycomorphotria</taxon>
    </lineage>
</organism>
<dbReference type="InterPro" id="IPR032091">
    <property type="entry name" value="Malt_amylase-like_C"/>
</dbReference>
<dbReference type="RefSeq" id="WP_145263527.1">
    <property type="nucleotide sequence ID" value="NZ_CP036316.1"/>
</dbReference>
<dbReference type="SUPFAM" id="SSF51011">
    <property type="entry name" value="Glycosyl hydrolase domain"/>
    <property type="match status" value="1"/>
</dbReference>
<dbReference type="EC" id="2.4.1.4" evidence="2"/>
<protein>
    <submittedName>
        <fullName evidence="2">Amylosucrase</fullName>
        <ecNumber evidence="2">2.4.1.4</ecNumber>
    </submittedName>
</protein>
<dbReference type="KEGG" id="chya:V22_27380"/>
<sequence>MRSNPHEHDIDLPFEAELSLKRLRPRLAEVWCDGSIDETSITEFEHRLEQHWPQLFELMFQLYGQRYDFFYHIDQIIRSAAQSWVDRPQPMRDLDRLRVHEADWYLSENLVGGALYVNLFSENLGKLRECIPYFQELGLSYLHLMPLFAVRPGDNDGGYAISNYRSVDPQLGTIDDLRILANELREVGISLVLDFVFNHTADDHEWAQRARSGEKEFEQYYYLFPDRTLPDQYERTLREIFPTVRRGNFTWDDGMGRWIWTTFNSFQWDLNYHNPSVFRSMMEEMLFIANTGVDILRLDAVAFIWKEMGTNCENRPEAHTLIQAFNAIARIAAPGLIFKSEAIVHPDDVVKYIGVNECQISYNPTLMALLWNSLATRETKLINQSLSHRHKLPAFTNWVNYLRCHDDIGWTFDDEDAAKVGINAFDHRKFLNDFYTGQFKGSFARGIPFQHNHQTGDMRIAGTLASLAGLEQALELQDDYLLEMSLRRIILMQGITISIGGIPLLYLGEEWGMLNDYDFVQDPAKAGDTRWVHRPKMNWEFLDILNSDVALKETHQAIRRELFLCLKQLIAIRKSTSAFAGLEMSLIRVDNPHILAYVRERKGNRVVVLANFSEESQSLSGNILRTQGLGRFFQDLLTNVEYSTHGEVQLNPYQLLWLKRN</sequence>
<dbReference type="Pfam" id="PF00128">
    <property type="entry name" value="Alpha-amylase"/>
    <property type="match status" value="1"/>
</dbReference>
<dbReference type="PANTHER" id="PTHR10357:SF213">
    <property type="entry name" value="ALPHA AMYLASE CATALYTIC REGION"/>
    <property type="match status" value="1"/>
</dbReference>
<evidence type="ECO:0000313" key="2">
    <source>
        <dbReference type="EMBL" id="QDT65484.1"/>
    </source>
</evidence>
<keyword evidence="2" id="KW-0808">Transferase</keyword>
<accession>A0A517TAT7</accession>
<dbReference type="Gene3D" id="1.10.1740.10">
    <property type="match status" value="1"/>
</dbReference>
<evidence type="ECO:0000313" key="3">
    <source>
        <dbReference type="Proteomes" id="UP000319976"/>
    </source>
</evidence>
<dbReference type="Gene3D" id="3.20.20.80">
    <property type="entry name" value="Glycosidases"/>
    <property type="match status" value="1"/>
</dbReference>
<dbReference type="Proteomes" id="UP000319976">
    <property type="component" value="Chromosome"/>
</dbReference>
<dbReference type="PANTHER" id="PTHR10357">
    <property type="entry name" value="ALPHA-AMYLASE FAMILY MEMBER"/>
    <property type="match status" value="1"/>
</dbReference>
<dbReference type="Gene3D" id="2.60.40.1180">
    <property type="entry name" value="Golgi alpha-mannosidase II"/>
    <property type="match status" value="1"/>
</dbReference>
<name>A0A517TAT7_9PLAN</name>
<dbReference type="CDD" id="cd11324">
    <property type="entry name" value="AmyAc_Amylosucrase"/>
    <property type="match status" value="1"/>
</dbReference>
<dbReference type="GO" id="GO:0047669">
    <property type="term" value="F:amylosucrase activity"/>
    <property type="evidence" value="ECO:0007669"/>
    <property type="project" value="UniProtKB-EC"/>
</dbReference>
<gene>
    <name evidence="2" type="primary">ams</name>
    <name evidence="2" type="ORF">V22_27380</name>
</gene>
<dbReference type="OrthoDB" id="9805159at2"/>
<dbReference type="InterPro" id="IPR013780">
    <property type="entry name" value="Glyco_hydro_b"/>
</dbReference>
<dbReference type="InterPro" id="IPR017853">
    <property type="entry name" value="GH"/>
</dbReference>
<evidence type="ECO:0000259" key="1">
    <source>
        <dbReference type="SMART" id="SM00642"/>
    </source>
</evidence>
<dbReference type="SMART" id="SM00642">
    <property type="entry name" value="Aamy"/>
    <property type="match status" value="1"/>
</dbReference>
<dbReference type="GO" id="GO:0005975">
    <property type="term" value="P:carbohydrate metabolic process"/>
    <property type="evidence" value="ECO:0007669"/>
    <property type="project" value="InterPro"/>
</dbReference>
<dbReference type="Gene3D" id="3.90.400.10">
    <property type="entry name" value="Oligo-1,6-glucosidase, Domain 2"/>
    <property type="match status" value="1"/>
</dbReference>
<proteinExistence type="predicted"/>
<dbReference type="Pfam" id="PF16657">
    <property type="entry name" value="Malt_amylase_C"/>
    <property type="match status" value="1"/>
</dbReference>